<dbReference type="AlphaFoldDB" id="A0A2V2FK88"/>
<keyword evidence="4" id="KW-1185">Reference proteome</keyword>
<sequence>MQSLQIPLSKLEKGESGKVRQLNISSDLRRRLLDLGCIEGTLITYLQASPANDPIAYRIRGSVLALRKDVSDQIFIVKEESL</sequence>
<feature type="domain" description="Ferrous iron transporter FeoA-like" evidence="2">
    <location>
        <begin position="6"/>
        <end position="78"/>
    </location>
</feature>
<dbReference type="EMBL" id="QJKH01000012">
    <property type="protein sequence ID" value="PXX77087.1"/>
    <property type="molecule type" value="Genomic_DNA"/>
</dbReference>
<dbReference type="GO" id="GO:0046914">
    <property type="term" value="F:transition metal ion binding"/>
    <property type="evidence" value="ECO:0007669"/>
    <property type="project" value="InterPro"/>
</dbReference>
<evidence type="ECO:0000313" key="4">
    <source>
        <dbReference type="Proteomes" id="UP000247612"/>
    </source>
</evidence>
<dbReference type="SMART" id="SM00899">
    <property type="entry name" value="FeoA"/>
    <property type="match status" value="1"/>
</dbReference>
<evidence type="ECO:0000313" key="3">
    <source>
        <dbReference type="EMBL" id="PXX77087.1"/>
    </source>
</evidence>
<dbReference type="InterPro" id="IPR038157">
    <property type="entry name" value="FeoA_core_dom"/>
</dbReference>
<dbReference type="PANTHER" id="PTHR42954:SF2">
    <property type="entry name" value="FE(2+) TRANSPORT PROTEIN A"/>
    <property type="match status" value="1"/>
</dbReference>
<dbReference type="STRING" id="1034346.GCA_000313565_00909"/>
<dbReference type="Gene3D" id="2.30.30.90">
    <property type="match status" value="1"/>
</dbReference>
<keyword evidence="1" id="KW-0408">Iron</keyword>
<dbReference type="OrthoDB" id="9811076at2"/>
<dbReference type="InterPro" id="IPR052713">
    <property type="entry name" value="FeoA"/>
</dbReference>
<accession>A0A2V2FK88</accession>
<reference evidence="3 4" key="1">
    <citation type="submission" date="2018-05" db="EMBL/GenBank/DDBJ databases">
        <title>Genomic Encyclopedia of Type Strains, Phase IV (KMG-IV): sequencing the most valuable type-strain genomes for metagenomic binning, comparative biology and taxonomic classification.</title>
        <authorList>
            <person name="Goeker M."/>
        </authorList>
    </citation>
    <scope>NUCLEOTIDE SEQUENCE [LARGE SCALE GENOMIC DNA]</scope>
    <source>
        <strain evidence="3 4">JC118</strain>
    </source>
</reference>
<protein>
    <submittedName>
        <fullName evidence="3">Ferrous iron transport protein A</fullName>
    </submittedName>
</protein>
<organism evidence="3 4">
    <name type="scientific">Dielma fastidiosa</name>
    <dbReference type="NCBI Taxonomy" id="1034346"/>
    <lineage>
        <taxon>Bacteria</taxon>
        <taxon>Bacillati</taxon>
        <taxon>Bacillota</taxon>
        <taxon>Erysipelotrichia</taxon>
        <taxon>Erysipelotrichales</taxon>
        <taxon>Erysipelotrichaceae</taxon>
        <taxon>Dielma</taxon>
    </lineage>
</organism>
<name>A0A2V2FK88_9FIRM</name>
<gene>
    <name evidence="3" type="ORF">DES51_11227</name>
</gene>
<dbReference type="RefSeq" id="WP_022937222.1">
    <property type="nucleotide sequence ID" value="NZ_CABKRQ010000002.1"/>
</dbReference>
<evidence type="ECO:0000256" key="1">
    <source>
        <dbReference type="ARBA" id="ARBA00023004"/>
    </source>
</evidence>
<dbReference type="Proteomes" id="UP000247612">
    <property type="component" value="Unassembled WGS sequence"/>
</dbReference>
<proteinExistence type="predicted"/>
<dbReference type="Pfam" id="PF04023">
    <property type="entry name" value="FeoA"/>
    <property type="match status" value="1"/>
</dbReference>
<evidence type="ECO:0000259" key="2">
    <source>
        <dbReference type="SMART" id="SM00899"/>
    </source>
</evidence>
<dbReference type="InterPro" id="IPR007167">
    <property type="entry name" value="Fe-transptr_FeoA-like"/>
</dbReference>
<dbReference type="GeneID" id="94440401"/>
<comment type="caution">
    <text evidence="3">The sequence shown here is derived from an EMBL/GenBank/DDBJ whole genome shotgun (WGS) entry which is preliminary data.</text>
</comment>
<dbReference type="InterPro" id="IPR008988">
    <property type="entry name" value="Transcriptional_repressor_C"/>
</dbReference>
<dbReference type="SUPFAM" id="SSF50037">
    <property type="entry name" value="C-terminal domain of transcriptional repressors"/>
    <property type="match status" value="1"/>
</dbReference>
<dbReference type="PANTHER" id="PTHR42954">
    <property type="entry name" value="FE(2+) TRANSPORT PROTEIN A"/>
    <property type="match status" value="1"/>
</dbReference>